<keyword evidence="2" id="KW-1185">Reference proteome</keyword>
<dbReference type="AlphaFoldDB" id="A0A7J7GK35"/>
<evidence type="ECO:0000313" key="2">
    <source>
        <dbReference type="Proteomes" id="UP000593564"/>
    </source>
</evidence>
<accession>A0A7J7GK35</accession>
<proteinExistence type="predicted"/>
<dbReference type="PANTHER" id="PTHR23068:SF25">
    <property type="entry name" value="DNA (CYTOSINE-5)-METHYLTRANSFERASE DRM2"/>
    <property type="match status" value="1"/>
</dbReference>
<reference evidence="2" key="1">
    <citation type="journal article" date="2020" name="Nat. Commun.">
        <title>Genome assembly of wild tea tree DASZ reveals pedigree and selection history of tea varieties.</title>
        <authorList>
            <person name="Zhang W."/>
            <person name="Zhang Y."/>
            <person name="Qiu H."/>
            <person name="Guo Y."/>
            <person name="Wan H."/>
            <person name="Zhang X."/>
            <person name="Scossa F."/>
            <person name="Alseekh S."/>
            <person name="Zhang Q."/>
            <person name="Wang P."/>
            <person name="Xu L."/>
            <person name="Schmidt M.H."/>
            <person name="Jia X."/>
            <person name="Li D."/>
            <person name="Zhu A."/>
            <person name="Guo F."/>
            <person name="Chen W."/>
            <person name="Ni D."/>
            <person name="Usadel B."/>
            <person name="Fernie A.R."/>
            <person name="Wen W."/>
        </authorList>
    </citation>
    <scope>NUCLEOTIDE SEQUENCE [LARGE SCALE GENOMIC DNA]</scope>
    <source>
        <strain evidence="2">cv. G240</strain>
    </source>
</reference>
<dbReference type="GO" id="GO:0003886">
    <property type="term" value="F:DNA (cytosine-5-)-methyltransferase activity"/>
    <property type="evidence" value="ECO:0007669"/>
    <property type="project" value="TreeGrafter"/>
</dbReference>
<evidence type="ECO:0000313" key="1">
    <source>
        <dbReference type="EMBL" id="KAF5940251.1"/>
    </source>
</evidence>
<protein>
    <recommendedName>
        <fullName evidence="3">SAM-dependent MTase DRM-type domain-containing protein</fullName>
    </recommendedName>
</protein>
<dbReference type="PANTHER" id="PTHR23068">
    <property type="entry name" value="DNA CYTOSINE-5- -METHYLTRANSFERASE 3-RELATED"/>
    <property type="match status" value="1"/>
</dbReference>
<dbReference type="EMBL" id="JACBKZ010000010">
    <property type="protein sequence ID" value="KAF5940251.1"/>
    <property type="molecule type" value="Genomic_DNA"/>
</dbReference>
<name>A0A7J7GK35_CAMSI</name>
<comment type="caution">
    <text evidence="1">The sequence shown here is derived from an EMBL/GenBank/DDBJ whole genome shotgun (WGS) entry which is preliminary data.</text>
</comment>
<evidence type="ECO:0008006" key="3">
    <source>
        <dbReference type="Google" id="ProtNLM"/>
    </source>
</evidence>
<reference evidence="1 2" key="2">
    <citation type="submission" date="2020-07" db="EMBL/GenBank/DDBJ databases">
        <title>Genome assembly of wild tea tree DASZ reveals pedigree and selection history of tea varieties.</title>
        <authorList>
            <person name="Zhang W."/>
        </authorList>
    </citation>
    <scope>NUCLEOTIDE SEQUENCE [LARGE SCALE GENOMIC DNA]</scope>
    <source>
        <strain evidence="2">cv. G240</strain>
        <tissue evidence="1">Leaf</tissue>
    </source>
</reference>
<dbReference type="Proteomes" id="UP000593564">
    <property type="component" value="Unassembled WGS sequence"/>
</dbReference>
<organism evidence="1 2">
    <name type="scientific">Camellia sinensis</name>
    <name type="common">Tea plant</name>
    <name type="synonym">Thea sinensis</name>
    <dbReference type="NCBI Taxonomy" id="4442"/>
    <lineage>
        <taxon>Eukaryota</taxon>
        <taxon>Viridiplantae</taxon>
        <taxon>Streptophyta</taxon>
        <taxon>Embryophyta</taxon>
        <taxon>Tracheophyta</taxon>
        <taxon>Spermatophyta</taxon>
        <taxon>Magnoliopsida</taxon>
        <taxon>eudicotyledons</taxon>
        <taxon>Gunneridae</taxon>
        <taxon>Pentapetalae</taxon>
        <taxon>asterids</taxon>
        <taxon>Ericales</taxon>
        <taxon>Theaceae</taxon>
        <taxon>Camellia</taxon>
    </lineage>
</organism>
<dbReference type="GO" id="GO:0005634">
    <property type="term" value="C:nucleus"/>
    <property type="evidence" value="ECO:0007669"/>
    <property type="project" value="TreeGrafter"/>
</dbReference>
<sequence length="325" mass="37513">MDKSVKGTKPSFPQGMTSFSAKVRCTSSVQSKAKHKKCLQKAHKTKYGLNKYENKQSKKDGFAYQIEVEDLEMEANGGIRGTRNKLHSCKSWRAMELERENEGNKKCSGESKDEERLGVRPVLELARSWRIVVRAESTNDSLEKDGTVSRYPIAELSDFICAAQMAKEANFLHHKELPREDIEFSSHRKVMQNSPRGYEKALEKSNGEPSLDVQKYVLEQCRKWNFVWVEKNKVAPVEPDEMEIVMGFPRNHTRGVSRIKDTKRLATLFRLCSLVALTSFRFSLELAWDSSKGRKRSFCREIRDMSNHYPLLMRTNEPKRQSNSH</sequence>
<gene>
    <name evidence="1" type="ORF">HYC85_021418</name>
</gene>
<dbReference type="InterPro" id="IPR050390">
    <property type="entry name" value="C5-Methyltransferase"/>
</dbReference>